<sequence>MEELLNLEEPLKCTDSTYIPEKISPSGGDGDGDGDEQSRDMPVGERRVIESIYGDDESALVTYSKLLSETYSEPFDRSITSKLLQLCCMFDSADCASALLCGDVGAVPLTNEMDETGKSPMHTAAESHAARCVELLLKKHARTDLRTKDGRAQMPLELSLSSTRMDMIWNPDDYSIEDLVVFLGQKDLSTIRLLGEKTKEVAEVACAKAMEGRIVALAALLIVAAEKINGSILELRVADSGSKEKLTIYECVIREALSLGRATSSLEAEKRKFLLSEIELLHLFGVVSQCRCTDKKVKSPSPLIRAVQAGDEPVIMLLLKASIGIDDVDYGARVTQKNKLGLTALHMAAANGNSLAVQILLLEDPDGINYKTEMKETPLFFAVKNDHMDCAELLLHWGANMNRNFPVQEKLIKLLQGDEVLLNAYETLLAMTDEETTSERICSSSTAGICKYFSSPHGCVRGGKCFYAHCEEEHRQVKQGTRFDRSPSATELKRRIFVGGLPPLLTSDSLRKYFEVHFGSVEDARVLFSQTGDHIQSRGFGFVTFKDVKSVSTALQAHYVTILDKRVEIKGIIPKYHSANESKKLSLQQDGQERNDKSHSQAQILSEAIMKDDKPQQRHWANKLLSGNITPCATETQTHATTALEDQRMPIWLRIFKKWLPSFLQDMSKHPREGEYALSSLKGDFRAKFGLELDHASLGYSKLSDFMKCFSDLCSMKVVPIGRRGSPNHMVLSPKYPMLPQQLYHKPTVLDIPSSAKAIEDGDDSNRSKESMCILEDLTSRSTAGSCGTVGLIGSCILKENPSGFSVHPRFLQFLKQDSLFHTRPWLQKEYNTGEGNNNNDLGGYKDGTKGCNLGHPKRHLVLQALSRSRKSPSIYFLREFDFYCDYELSIMEGKCFACKQREVLWANIPCKHFLWCADCKVQAILAARSFTHKCVVCDVEVHKIDLLPCQDSRQLVDENISHVEFPPFYPKHIQRSTREEDS</sequence>
<dbReference type="PROSITE" id="PS51644">
    <property type="entry name" value="HTH_OST"/>
    <property type="match status" value="1"/>
</dbReference>
<dbReference type="PROSITE" id="PS50102">
    <property type="entry name" value="RRM"/>
    <property type="match status" value="1"/>
</dbReference>
<feature type="domain" description="RRM" evidence="7">
    <location>
        <begin position="494"/>
        <end position="592"/>
    </location>
</feature>
<dbReference type="GO" id="GO:0008270">
    <property type="term" value="F:zinc ion binding"/>
    <property type="evidence" value="ECO:0007669"/>
    <property type="project" value="UniProtKB-KW"/>
</dbReference>
<comment type="caution">
    <text evidence="10">The sequence shown here is derived from an EMBL/GenBank/DDBJ whole genome shotgun (WGS) entry which is preliminary data.</text>
</comment>
<evidence type="ECO:0000256" key="4">
    <source>
        <dbReference type="PROSITE-ProRule" id="PRU00176"/>
    </source>
</evidence>
<dbReference type="InterPro" id="IPR000504">
    <property type="entry name" value="RRM_dom"/>
</dbReference>
<keyword evidence="1" id="KW-0677">Repeat</keyword>
<dbReference type="GO" id="GO:0003723">
    <property type="term" value="F:RNA binding"/>
    <property type="evidence" value="ECO:0007669"/>
    <property type="project" value="UniProtKB-UniRule"/>
</dbReference>
<dbReference type="Gene3D" id="3.30.70.330">
    <property type="match status" value="1"/>
</dbReference>
<reference evidence="10" key="1">
    <citation type="submission" date="2023-07" db="EMBL/GenBank/DDBJ databases">
        <title>draft genome sequence of fig (Ficus carica).</title>
        <authorList>
            <person name="Takahashi T."/>
            <person name="Nishimura K."/>
        </authorList>
    </citation>
    <scope>NUCLEOTIDE SEQUENCE</scope>
</reference>
<evidence type="ECO:0000313" key="11">
    <source>
        <dbReference type="Proteomes" id="UP001187192"/>
    </source>
</evidence>
<feature type="zinc finger region" description="C3H1-type" evidence="5">
    <location>
        <begin position="444"/>
        <end position="472"/>
    </location>
</feature>
<dbReference type="PROSITE" id="PS50297">
    <property type="entry name" value="ANK_REP_REGION"/>
    <property type="match status" value="3"/>
</dbReference>
<feature type="region of interest" description="Disordered" evidence="6">
    <location>
        <begin position="16"/>
        <end position="43"/>
    </location>
</feature>
<organism evidence="10 11">
    <name type="scientific">Ficus carica</name>
    <name type="common">Common fig</name>
    <dbReference type="NCBI Taxonomy" id="3494"/>
    <lineage>
        <taxon>Eukaryota</taxon>
        <taxon>Viridiplantae</taxon>
        <taxon>Streptophyta</taxon>
        <taxon>Embryophyta</taxon>
        <taxon>Tracheophyta</taxon>
        <taxon>Spermatophyta</taxon>
        <taxon>Magnoliopsida</taxon>
        <taxon>eudicotyledons</taxon>
        <taxon>Gunneridae</taxon>
        <taxon>Pentapetalae</taxon>
        <taxon>rosids</taxon>
        <taxon>fabids</taxon>
        <taxon>Rosales</taxon>
        <taxon>Moraceae</taxon>
        <taxon>Ficeae</taxon>
        <taxon>Ficus</taxon>
    </lineage>
</organism>
<keyword evidence="11" id="KW-1185">Reference proteome</keyword>
<proteinExistence type="predicted"/>
<evidence type="ECO:0000259" key="8">
    <source>
        <dbReference type="PROSITE" id="PS50103"/>
    </source>
</evidence>
<dbReference type="AlphaFoldDB" id="A0AA87Z282"/>
<dbReference type="PANTHER" id="PTHR24203:SF86">
    <property type="entry name" value="PROTEASOME 26S SUBUNIT, NON-ATPASE 10"/>
    <property type="match status" value="1"/>
</dbReference>
<keyword evidence="5" id="KW-0862">Zinc</keyword>
<gene>
    <name evidence="10" type="ORF">TIFTF001_002046</name>
</gene>
<evidence type="ECO:0000313" key="10">
    <source>
        <dbReference type="EMBL" id="GMN28454.1"/>
    </source>
</evidence>
<name>A0AA87Z282_FICCA</name>
<protein>
    <submittedName>
        <fullName evidence="10">Uncharacterized protein</fullName>
    </submittedName>
</protein>
<dbReference type="SUPFAM" id="SSF54928">
    <property type="entry name" value="RNA-binding domain, RBD"/>
    <property type="match status" value="1"/>
</dbReference>
<dbReference type="SMART" id="SM00360">
    <property type="entry name" value="RRM"/>
    <property type="match status" value="1"/>
</dbReference>
<evidence type="ECO:0000259" key="9">
    <source>
        <dbReference type="PROSITE" id="PS51644"/>
    </source>
</evidence>
<evidence type="ECO:0000256" key="1">
    <source>
        <dbReference type="ARBA" id="ARBA00022737"/>
    </source>
</evidence>
<dbReference type="InterPro" id="IPR041966">
    <property type="entry name" value="LOTUS-like"/>
</dbReference>
<feature type="repeat" description="ANK" evidence="3">
    <location>
        <begin position="116"/>
        <end position="148"/>
    </location>
</feature>
<dbReference type="Proteomes" id="UP001187192">
    <property type="component" value="Unassembled WGS sequence"/>
</dbReference>
<dbReference type="GO" id="GO:0010468">
    <property type="term" value="P:regulation of gene expression"/>
    <property type="evidence" value="ECO:0007669"/>
    <property type="project" value="UniProtKB-ARBA"/>
</dbReference>
<dbReference type="InterPro" id="IPR000571">
    <property type="entry name" value="Znf_CCCH"/>
</dbReference>
<dbReference type="InterPro" id="IPR002110">
    <property type="entry name" value="Ankyrin_rpt"/>
</dbReference>
<keyword evidence="5" id="KW-0479">Metal-binding</keyword>
<dbReference type="PROSITE" id="PS50103">
    <property type="entry name" value="ZF_C3H1"/>
    <property type="match status" value="1"/>
</dbReference>
<evidence type="ECO:0000259" key="7">
    <source>
        <dbReference type="PROSITE" id="PS50102"/>
    </source>
</evidence>
<feature type="domain" description="HTH OST-type" evidence="9">
    <location>
        <begin position="652"/>
        <end position="736"/>
    </location>
</feature>
<dbReference type="Pfam" id="PF12872">
    <property type="entry name" value="OST-HTH"/>
    <property type="match status" value="1"/>
</dbReference>
<feature type="repeat" description="ANK" evidence="3">
    <location>
        <begin position="340"/>
        <end position="361"/>
    </location>
</feature>
<dbReference type="PANTHER" id="PTHR24203">
    <property type="entry name" value="ANKYRIN REPEAT FAMILY PROTEIN"/>
    <property type="match status" value="1"/>
</dbReference>
<dbReference type="InterPro" id="IPR025605">
    <property type="entry name" value="OST-HTH/LOTUS_dom"/>
</dbReference>
<evidence type="ECO:0000256" key="5">
    <source>
        <dbReference type="PROSITE-ProRule" id="PRU00723"/>
    </source>
</evidence>
<keyword evidence="5" id="KW-0863">Zinc-finger</keyword>
<dbReference type="EMBL" id="BTGU01000002">
    <property type="protein sequence ID" value="GMN28454.1"/>
    <property type="molecule type" value="Genomic_DNA"/>
</dbReference>
<evidence type="ECO:0000256" key="2">
    <source>
        <dbReference type="ARBA" id="ARBA00023043"/>
    </source>
</evidence>
<dbReference type="SUPFAM" id="SSF48403">
    <property type="entry name" value="Ankyrin repeat"/>
    <property type="match status" value="1"/>
</dbReference>
<dbReference type="PROSITE" id="PS50088">
    <property type="entry name" value="ANK_REPEAT"/>
    <property type="match status" value="3"/>
</dbReference>
<dbReference type="InterPro" id="IPR036770">
    <property type="entry name" value="Ankyrin_rpt-contain_sf"/>
</dbReference>
<keyword evidence="4" id="KW-0694">RNA-binding</keyword>
<evidence type="ECO:0000256" key="6">
    <source>
        <dbReference type="SAM" id="MobiDB-lite"/>
    </source>
</evidence>
<dbReference type="Pfam" id="PF12796">
    <property type="entry name" value="Ank_2"/>
    <property type="match status" value="1"/>
</dbReference>
<dbReference type="SMART" id="SM00248">
    <property type="entry name" value="ANK"/>
    <property type="match status" value="4"/>
</dbReference>
<dbReference type="Gene3D" id="3.30.420.610">
    <property type="entry name" value="LOTUS domain-like"/>
    <property type="match status" value="1"/>
</dbReference>
<dbReference type="Pfam" id="PF00076">
    <property type="entry name" value="RRM_1"/>
    <property type="match status" value="1"/>
</dbReference>
<feature type="domain" description="C3H1-type" evidence="8">
    <location>
        <begin position="444"/>
        <end position="472"/>
    </location>
</feature>
<keyword evidence="2 3" id="KW-0040">ANK repeat</keyword>
<evidence type="ECO:0000256" key="3">
    <source>
        <dbReference type="PROSITE-ProRule" id="PRU00023"/>
    </source>
</evidence>
<dbReference type="InterPro" id="IPR012677">
    <property type="entry name" value="Nucleotide-bd_a/b_plait_sf"/>
</dbReference>
<dbReference type="Gene3D" id="1.25.40.20">
    <property type="entry name" value="Ankyrin repeat-containing domain"/>
    <property type="match status" value="2"/>
</dbReference>
<dbReference type="InterPro" id="IPR035979">
    <property type="entry name" value="RBD_domain_sf"/>
</dbReference>
<accession>A0AA87Z282</accession>
<feature type="repeat" description="ANK" evidence="3">
    <location>
        <begin position="374"/>
        <end position="402"/>
    </location>
</feature>